<evidence type="ECO:0000313" key="1">
    <source>
        <dbReference type="EMBL" id="GCE44259.1"/>
    </source>
</evidence>
<proteinExistence type="predicted"/>
<comment type="caution">
    <text evidence="1">The sequence shown here is derived from an EMBL/GenBank/DDBJ whole genome shotgun (WGS) entry which is preliminary data.</text>
</comment>
<sequence>MVRAEVVEGGVVVGEQVPDDDQDGATDGDDGLFLTRRLAIRRYRAPRKVSVRPATTATSPRARAR</sequence>
<accession>A0A402CL45</accession>
<dbReference type="Proteomes" id="UP000287519">
    <property type="component" value="Unassembled WGS sequence"/>
</dbReference>
<dbReference type="AlphaFoldDB" id="A0A402CL45"/>
<organism evidence="1 2">
    <name type="scientific">Rhodococcus wratislaviensis</name>
    <name type="common">Tsukamurella wratislaviensis</name>
    <dbReference type="NCBI Taxonomy" id="44752"/>
    <lineage>
        <taxon>Bacteria</taxon>
        <taxon>Bacillati</taxon>
        <taxon>Actinomycetota</taxon>
        <taxon>Actinomycetes</taxon>
        <taxon>Mycobacteriales</taxon>
        <taxon>Nocardiaceae</taxon>
        <taxon>Rhodococcus</taxon>
    </lineage>
</organism>
<protein>
    <submittedName>
        <fullName evidence="1">Uncharacterized protein</fullName>
    </submittedName>
</protein>
<dbReference type="EMBL" id="BHYM01000089">
    <property type="protein sequence ID" value="GCE44259.1"/>
    <property type="molecule type" value="Genomic_DNA"/>
</dbReference>
<reference evidence="1 2" key="1">
    <citation type="submission" date="2018-11" db="EMBL/GenBank/DDBJ databases">
        <title>Microbial catabolism of amino acid.</title>
        <authorList>
            <person name="Hibi M."/>
            <person name="Ogawa J."/>
        </authorList>
    </citation>
    <scope>NUCLEOTIDE SEQUENCE [LARGE SCALE GENOMIC DNA]</scope>
    <source>
        <strain evidence="1 2">C31-06</strain>
    </source>
</reference>
<keyword evidence="2" id="KW-1185">Reference proteome</keyword>
<name>A0A402CL45_RHOWR</name>
<evidence type="ECO:0000313" key="2">
    <source>
        <dbReference type="Proteomes" id="UP000287519"/>
    </source>
</evidence>
<gene>
    <name evidence="1" type="ORF">Rhow_008557</name>
</gene>